<keyword evidence="3 4" id="KW-0408">Iron</keyword>
<evidence type="ECO:0000313" key="7">
    <source>
        <dbReference type="EMBL" id="MCG7980208.1"/>
    </source>
</evidence>
<evidence type="ECO:0000256" key="1">
    <source>
        <dbReference type="ARBA" id="ARBA00022617"/>
    </source>
</evidence>
<reference evidence="7" key="1">
    <citation type="journal article" date="2021" name="Proc. Natl. Acad. Sci. U.S.A.">
        <title>Global biogeography of chemosynthetic symbionts reveals both localized and globally distributed symbiont groups. .</title>
        <authorList>
            <person name="Osvatic J.T."/>
            <person name="Wilkins L.G.E."/>
            <person name="Leibrecht L."/>
            <person name="Leray M."/>
            <person name="Zauner S."/>
            <person name="Polzin J."/>
            <person name="Camacho Y."/>
            <person name="Gros O."/>
            <person name="van Gils J.A."/>
            <person name="Eisen J.A."/>
            <person name="Petersen J.M."/>
            <person name="Yuen B."/>
        </authorList>
    </citation>
    <scope>NUCLEOTIDE SEQUENCE</scope>
    <source>
        <strain evidence="7">MAGclacostrist055</strain>
    </source>
</reference>
<dbReference type="SUPFAM" id="SSF51004">
    <property type="entry name" value="C-terminal (heme d1) domain of cytochrome cd1-nitrite reductase"/>
    <property type="match status" value="1"/>
</dbReference>
<keyword evidence="5" id="KW-0812">Transmembrane</keyword>
<dbReference type="InterPro" id="IPR051200">
    <property type="entry name" value="Host-pathogen_enzymatic-act"/>
</dbReference>
<evidence type="ECO:0000256" key="2">
    <source>
        <dbReference type="ARBA" id="ARBA00022723"/>
    </source>
</evidence>
<dbReference type="AlphaFoldDB" id="A0A9E4NMR6"/>
<protein>
    <submittedName>
        <fullName evidence="7">Nitrite reductase</fullName>
    </submittedName>
</protein>
<dbReference type="Gene3D" id="1.10.760.10">
    <property type="entry name" value="Cytochrome c-like domain"/>
    <property type="match status" value="1"/>
</dbReference>
<dbReference type="SUPFAM" id="SSF46626">
    <property type="entry name" value="Cytochrome c"/>
    <property type="match status" value="1"/>
</dbReference>
<dbReference type="EMBL" id="JAEPCR010000110">
    <property type="protein sequence ID" value="MCG7980208.1"/>
    <property type="molecule type" value="Genomic_DNA"/>
</dbReference>
<evidence type="ECO:0000256" key="5">
    <source>
        <dbReference type="SAM" id="Phobius"/>
    </source>
</evidence>
<dbReference type="PANTHER" id="PTHR47197">
    <property type="entry name" value="PROTEIN NIRF"/>
    <property type="match status" value="1"/>
</dbReference>
<dbReference type="GO" id="GO:0020037">
    <property type="term" value="F:heme binding"/>
    <property type="evidence" value="ECO:0007669"/>
    <property type="project" value="InterPro"/>
</dbReference>
<evidence type="ECO:0000313" key="8">
    <source>
        <dbReference type="Proteomes" id="UP000886674"/>
    </source>
</evidence>
<feature type="domain" description="Cytochrome c" evidence="6">
    <location>
        <begin position="40"/>
        <end position="118"/>
    </location>
</feature>
<dbReference type="GO" id="GO:0009055">
    <property type="term" value="F:electron transfer activity"/>
    <property type="evidence" value="ECO:0007669"/>
    <property type="project" value="InterPro"/>
</dbReference>
<keyword evidence="5" id="KW-1133">Transmembrane helix</keyword>
<dbReference type="Pfam" id="PF02239">
    <property type="entry name" value="Cytochrom_D1"/>
    <property type="match status" value="1"/>
</dbReference>
<dbReference type="PANTHER" id="PTHR47197:SF3">
    <property type="entry name" value="DIHYDRO-HEME D1 DEHYDROGENASE"/>
    <property type="match status" value="1"/>
</dbReference>
<keyword evidence="5" id="KW-0472">Membrane</keyword>
<proteinExistence type="predicted"/>
<dbReference type="PROSITE" id="PS51007">
    <property type="entry name" value="CYTC"/>
    <property type="match status" value="1"/>
</dbReference>
<keyword evidence="2 4" id="KW-0479">Metal-binding</keyword>
<comment type="caution">
    <text evidence="7">The sequence shown here is derived from an EMBL/GenBank/DDBJ whole genome shotgun (WGS) entry which is preliminary data.</text>
</comment>
<evidence type="ECO:0000256" key="3">
    <source>
        <dbReference type="ARBA" id="ARBA00023004"/>
    </source>
</evidence>
<sequence>MSNIQGSRMDLLLSKQDCHEIVPALLVTFLLPIFLYAGSAYAEAVDELYLKICAECHGADRLGGQGPALLPENLHRLRPAKAHKTIAEGRPATQMPPFKERLSDSQIETLVKHIYTPLDDIPQWGMQQISASRIEHHKPGTLPDQPHFEADIENLFVVVELGDHHATLLNGDTFKPIHRFPTRFALHGGPKYAQGGRYVYFASRDGWISKFDIYNLTYTSEVRAGINTRNLAVSHDGRFVMVANYLPHTLVVLDAEDLRPLKVIPVIDDKGNSSRVSAVYTADPRSSFIAALKDITEVWEISYEIPPPKGFGRWMHDYREDSGEPGVTDPFPVRRIRVKDYLDDFFITQDYTQIAGTARDGSGQVVDLDIGRAVQALELPGMPHLSSAITWRSGDRHVMATPNIKANKVTVIDTKSWEVIKEIPTLGPGFFMRSHEQSPYAWVDVFFGKERDAMHVIDKQSLEIVKTLRPAEGKTSAHVEFTKDGQYALVSVWDDDGALVVYDANNFNEVERLSMKKPSGKYNVHNKLTRSSGTSH</sequence>
<gene>
    <name evidence="7" type="ORF">JAY77_18920</name>
</gene>
<dbReference type="CDD" id="cd20777">
    <property type="entry name" value="8prop_heme-binding_NirN"/>
    <property type="match status" value="1"/>
</dbReference>
<organism evidence="7 8">
    <name type="scientific">Candidatus Thiodiazotropha taylori</name>
    <dbReference type="NCBI Taxonomy" id="2792791"/>
    <lineage>
        <taxon>Bacteria</taxon>
        <taxon>Pseudomonadati</taxon>
        <taxon>Pseudomonadota</taxon>
        <taxon>Gammaproteobacteria</taxon>
        <taxon>Chromatiales</taxon>
        <taxon>Sedimenticolaceae</taxon>
        <taxon>Candidatus Thiodiazotropha</taxon>
    </lineage>
</organism>
<evidence type="ECO:0000259" key="6">
    <source>
        <dbReference type="PROSITE" id="PS51007"/>
    </source>
</evidence>
<accession>A0A9E4NMR6</accession>
<name>A0A9E4NMR6_9GAMM</name>
<keyword evidence="1 4" id="KW-0349">Heme</keyword>
<dbReference type="InterPro" id="IPR003143">
    <property type="entry name" value="Cyt_cd1_C_sf"/>
</dbReference>
<feature type="transmembrane region" description="Helical" evidence="5">
    <location>
        <begin position="21"/>
        <end position="42"/>
    </location>
</feature>
<dbReference type="InterPro" id="IPR011048">
    <property type="entry name" value="Haem_d1_sf"/>
</dbReference>
<evidence type="ECO:0000256" key="4">
    <source>
        <dbReference type="PROSITE-ProRule" id="PRU00433"/>
    </source>
</evidence>
<dbReference type="GO" id="GO:0046872">
    <property type="term" value="F:metal ion binding"/>
    <property type="evidence" value="ECO:0007669"/>
    <property type="project" value="UniProtKB-KW"/>
</dbReference>
<dbReference type="Proteomes" id="UP000886674">
    <property type="component" value="Unassembled WGS sequence"/>
</dbReference>
<dbReference type="Pfam" id="PF13442">
    <property type="entry name" value="Cytochrome_CBB3"/>
    <property type="match status" value="1"/>
</dbReference>
<dbReference type="InterPro" id="IPR036909">
    <property type="entry name" value="Cyt_c-like_dom_sf"/>
</dbReference>
<dbReference type="Gene3D" id="2.140.10.20">
    <property type="entry name" value="C-terminal (heme d1) domain of cytochrome cd1-nitrite reductase"/>
    <property type="match status" value="1"/>
</dbReference>
<dbReference type="InterPro" id="IPR009056">
    <property type="entry name" value="Cyt_c-like_dom"/>
</dbReference>